<dbReference type="Proteomes" id="UP000218231">
    <property type="component" value="Unassembled WGS sequence"/>
</dbReference>
<evidence type="ECO:0000313" key="2">
    <source>
        <dbReference type="EMBL" id="PAV67927.1"/>
    </source>
</evidence>
<gene>
    <name evidence="2" type="ORF">WR25_14688</name>
</gene>
<protein>
    <submittedName>
        <fullName evidence="2">Uncharacterized protein</fullName>
    </submittedName>
</protein>
<evidence type="ECO:0000256" key="1">
    <source>
        <dbReference type="SAM" id="MobiDB-lite"/>
    </source>
</evidence>
<feature type="region of interest" description="Disordered" evidence="1">
    <location>
        <begin position="1"/>
        <end position="48"/>
    </location>
</feature>
<organism evidence="2 3">
    <name type="scientific">Diploscapter pachys</name>
    <dbReference type="NCBI Taxonomy" id="2018661"/>
    <lineage>
        <taxon>Eukaryota</taxon>
        <taxon>Metazoa</taxon>
        <taxon>Ecdysozoa</taxon>
        <taxon>Nematoda</taxon>
        <taxon>Chromadorea</taxon>
        <taxon>Rhabditida</taxon>
        <taxon>Rhabditina</taxon>
        <taxon>Rhabditomorpha</taxon>
        <taxon>Rhabditoidea</taxon>
        <taxon>Rhabditidae</taxon>
        <taxon>Diploscapter</taxon>
    </lineage>
</organism>
<accession>A0A2A2K1S4</accession>
<evidence type="ECO:0000313" key="3">
    <source>
        <dbReference type="Proteomes" id="UP000218231"/>
    </source>
</evidence>
<feature type="compositionally biased region" description="Polar residues" evidence="1">
    <location>
        <begin position="1"/>
        <end position="13"/>
    </location>
</feature>
<reference evidence="2 3" key="1">
    <citation type="journal article" date="2017" name="Curr. Biol.">
        <title>Genome architecture and evolution of a unichromosomal asexual nematode.</title>
        <authorList>
            <person name="Fradin H."/>
            <person name="Zegar C."/>
            <person name="Gutwein M."/>
            <person name="Lucas J."/>
            <person name="Kovtun M."/>
            <person name="Corcoran D."/>
            <person name="Baugh L.R."/>
            <person name="Kiontke K."/>
            <person name="Gunsalus K."/>
            <person name="Fitch D.H."/>
            <person name="Piano F."/>
        </authorList>
    </citation>
    <scope>NUCLEOTIDE SEQUENCE [LARGE SCALE GENOMIC DNA]</scope>
    <source>
        <strain evidence="2">PF1309</strain>
    </source>
</reference>
<dbReference type="EMBL" id="LIAE01009864">
    <property type="protein sequence ID" value="PAV67927.1"/>
    <property type="molecule type" value="Genomic_DNA"/>
</dbReference>
<sequence length="216" mass="22629">MTCSGAVLSTSSPKARCDESANPSSSHAGLPGVALQQQQPRGLNQGVEGDPLVPGKLAQALGTLCIQADLMLGLPVALGFGPEGLGQPRRLVQFRRTLAPEALAGGLVLALQPLDIVAVTAVLACRGDTGVTLQHLAEQARAAPAIEQDMVVGQHQLVLLFGAADHRQAQQRTAGQVETATQVGLGPFLQRPRQVGLITPVELDQRQPRLALHHLQ</sequence>
<name>A0A2A2K1S4_9BILA</name>
<proteinExistence type="predicted"/>
<comment type="caution">
    <text evidence="2">The sequence shown here is derived from an EMBL/GenBank/DDBJ whole genome shotgun (WGS) entry which is preliminary data.</text>
</comment>
<dbReference type="AlphaFoldDB" id="A0A2A2K1S4"/>
<keyword evidence="3" id="KW-1185">Reference proteome</keyword>